<sequence>MCPTSGSFCFVFYTLNRVRSGIGDIEEKKPPTACMLRMPGFPSAFEETSRFSHPIWFFLQNIVVSFRHEYTSRCVKP</sequence>
<protein>
    <submittedName>
        <fullName evidence="1">Uncharacterized protein</fullName>
    </submittedName>
</protein>
<name>A0A7C8MUD7_ORBOL</name>
<dbReference type="Proteomes" id="UP000475325">
    <property type="component" value="Unassembled WGS sequence"/>
</dbReference>
<dbReference type="EMBL" id="WIQW01000176">
    <property type="protein sequence ID" value="KAF3078350.1"/>
    <property type="molecule type" value="Genomic_DNA"/>
</dbReference>
<organism evidence="1 2">
    <name type="scientific">Orbilia oligospora</name>
    <name type="common">Nematode-trapping fungus</name>
    <name type="synonym">Arthrobotrys oligospora</name>
    <dbReference type="NCBI Taxonomy" id="2813651"/>
    <lineage>
        <taxon>Eukaryota</taxon>
        <taxon>Fungi</taxon>
        <taxon>Dikarya</taxon>
        <taxon>Ascomycota</taxon>
        <taxon>Pezizomycotina</taxon>
        <taxon>Orbiliomycetes</taxon>
        <taxon>Orbiliales</taxon>
        <taxon>Orbiliaceae</taxon>
        <taxon>Orbilia</taxon>
    </lineage>
</organism>
<reference evidence="1 2" key="1">
    <citation type="submission" date="2019-06" db="EMBL/GenBank/DDBJ databases">
        <authorList>
            <person name="Palmer J.M."/>
        </authorList>
    </citation>
    <scope>NUCLEOTIDE SEQUENCE [LARGE SCALE GENOMIC DNA]</scope>
    <source>
        <strain evidence="1 2">TWF102</strain>
    </source>
</reference>
<accession>A0A7C8MUD7</accession>
<evidence type="ECO:0000313" key="1">
    <source>
        <dbReference type="EMBL" id="KAF3078350.1"/>
    </source>
</evidence>
<dbReference type="AlphaFoldDB" id="A0A7C8MUD7"/>
<gene>
    <name evidence="1" type="ORF">TWF102_003584</name>
</gene>
<evidence type="ECO:0000313" key="2">
    <source>
        <dbReference type="Proteomes" id="UP000475325"/>
    </source>
</evidence>
<proteinExistence type="predicted"/>
<comment type="caution">
    <text evidence="1">The sequence shown here is derived from an EMBL/GenBank/DDBJ whole genome shotgun (WGS) entry which is preliminary data.</text>
</comment>